<name>A0A8F4XHT7_9GENT</name>
<protein>
    <submittedName>
        <fullName evidence="1">Translation initiation factor 1</fullName>
    </submittedName>
</protein>
<keyword evidence="1" id="KW-0396">Initiation factor</keyword>
<keyword evidence="1" id="KW-0648">Protein biosynthesis</keyword>
<keyword evidence="1" id="KW-0934">Plastid</keyword>
<keyword evidence="1" id="KW-0150">Chloroplast</keyword>
<accession>A0A8F4XHT7</accession>
<geneLocation type="chloroplast" evidence="1"/>
<sequence>MVIFLIHKMYPRLILGNKKNRVKVEVSRYYST</sequence>
<proteinExistence type="predicted"/>
<evidence type="ECO:0000313" key="1">
    <source>
        <dbReference type="EMBL" id="QXI86275.1"/>
    </source>
</evidence>
<dbReference type="EMBL" id="MN199162">
    <property type="protein sequence ID" value="QXI86275.1"/>
    <property type="molecule type" value="Genomic_DNA"/>
</dbReference>
<dbReference type="AlphaFoldDB" id="A0A8F4XHT7"/>
<reference evidence="1" key="1">
    <citation type="journal article" date="2021" name="Ecol. Evol.">
        <title>Lineage-specific plastid degradation in subtribe Gentianinae (Gentianaceae).</title>
        <authorList>
            <person name="Fu P.C."/>
            <person name="Sun S.S."/>
            <person name="Twyford A.D."/>
            <person name="Li B.B."/>
            <person name="Zhou R.Q."/>
            <person name="Chen S.L."/>
            <person name="Gao Q.B."/>
            <person name="Favre A."/>
        </authorList>
    </citation>
    <scope>NUCLEOTIDE SEQUENCE</scope>
</reference>
<dbReference type="GO" id="GO:0003743">
    <property type="term" value="F:translation initiation factor activity"/>
    <property type="evidence" value="ECO:0007669"/>
    <property type="project" value="UniProtKB-KW"/>
</dbReference>
<organism evidence="1">
    <name type="scientific">Gentiana bavarica</name>
    <dbReference type="NCBI Taxonomy" id="49937"/>
    <lineage>
        <taxon>Eukaryota</taxon>
        <taxon>Viridiplantae</taxon>
        <taxon>Streptophyta</taxon>
        <taxon>Embryophyta</taxon>
        <taxon>Tracheophyta</taxon>
        <taxon>Spermatophyta</taxon>
        <taxon>Magnoliopsida</taxon>
        <taxon>eudicotyledons</taxon>
        <taxon>Gunneridae</taxon>
        <taxon>Pentapetalae</taxon>
        <taxon>asterids</taxon>
        <taxon>lamiids</taxon>
        <taxon>Gentianales</taxon>
        <taxon>Gentianaceae</taxon>
        <taxon>Gentianeae</taxon>
        <taxon>Gentianinae</taxon>
        <taxon>Gentiana</taxon>
    </lineage>
</organism>
<gene>
    <name evidence="1" type="primary">infA</name>
</gene>